<keyword evidence="2" id="KW-1185">Reference proteome</keyword>
<gene>
    <name evidence="1" type="ORF">EYC82_12805</name>
</gene>
<evidence type="ECO:0000313" key="2">
    <source>
        <dbReference type="Proteomes" id="UP001143304"/>
    </source>
</evidence>
<dbReference type="Proteomes" id="UP001143304">
    <property type="component" value="Unassembled WGS sequence"/>
</dbReference>
<protein>
    <submittedName>
        <fullName evidence="1">Uncharacterized protein</fullName>
    </submittedName>
</protein>
<organism evidence="1 2">
    <name type="scientific">Candidatus Marimicrobium litorale</name>
    <dbReference type="NCBI Taxonomy" id="2518991"/>
    <lineage>
        <taxon>Bacteria</taxon>
        <taxon>Pseudomonadati</taxon>
        <taxon>Pseudomonadota</taxon>
        <taxon>Gammaproteobacteria</taxon>
        <taxon>Cellvibrionales</taxon>
        <taxon>Halieaceae</taxon>
        <taxon>Marimicrobium</taxon>
    </lineage>
</organism>
<reference evidence="1" key="1">
    <citation type="submission" date="2019-02" db="EMBL/GenBank/DDBJ databases">
        <authorList>
            <person name="Li S.-H."/>
        </authorList>
    </citation>
    <scope>NUCLEOTIDE SEQUENCE</scope>
    <source>
        <strain evidence="1">IMCC11814</strain>
    </source>
</reference>
<evidence type="ECO:0000313" key="1">
    <source>
        <dbReference type="EMBL" id="MCX2978239.1"/>
    </source>
</evidence>
<sequence>MLPVSLDKLKTVFSGADSGTSAIRAIVRYYDVSEKNSDINTFIVNKTVRHFRENNKPDGTYRLGHGLELVLGKDSQIWEAAPF</sequence>
<dbReference type="EMBL" id="SHNO01000001">
    <property type="protein sequence ID" value="MCX2978239.1"/>
    <property type="molecule type" value="Genomic_DNA"/>
</dbReference>
<name>A0ABT3T9V0_9GAMM</name>
<proteinExistence type="predicted"/>
<comment type="caution">
    <text evidence="1">The sequence shown here is derived from an EMBL/GenBank/DDBJ whole genome shotgun (WGS) entry which is preliminary data.</text>
</comment>
<dbReference type="RefSeq" id="WP_279249937.1">
    <property type="nucleotide sequence ID" value="NZ_SHNO01000001.1"/>
</dbReference>
<accession>A0ABT3T9V0</accession>